<feature type="transmembrane region" description="Helical" evidence="1">
    <location>
        <begin position="130"/>
        <end position="150"/>
    </location>
</feature>
<keyword evidence="1" id="KW-0472">Membrane</keyword>
<name>I2GFT4_9BACT</name>
<keyword evidence="1" id="KW-1133">Transmembrane helix</keyword>
<keyword evidence="3" id="KW-1185">Reference proteome</keyword>
<feature type="transmembrane region" description="Helical" evidence="1">
    <location>
        <begin position="68"/>
        <end position="88"/>
    </location>
</feature>
<accession>I2GFT4</accession>
<feature type="transmembrane region" description="Helical" evidence="1">
    <location>
        <begin position="95"/>
        <end position="118"/>
    </location>
</feature>
<gene>
    <name evidence="2" type="ORF">BN8_01781</name>
</gene>
<evidence type="ECO:0000313" key="3">
    <source>
        <dbReference type="Proteomes" id="UP000009309"/>
    </source>
</evidence>
<dbReference type="OrthoDB" id="9834279at2"/>
<reference evidence="2 3" key="1">
    <citation type="journal article" date="2012" name="J. Bacteriol.">
        <title>Genome Sequence of the Filamentous Bacterium Fibrisoma limi BUZ 3T.</title>
        <authorList>
            <person name="Filippini M."/>
            <person name="Qi W."/>
            <person name="Jaenicke S."/>
            <person name="Goesmann A."/>
            <person name="Smits T.H."/>
            <person name="Bagheri H.C."/>
        </authorList>
    </citation>
    <scope>NUCLEOTIDE SEQUENCE [LARGE SCALE GENOMIC DNA]</scope>
    <source>
        <strain evidence="3">BUZ 3T</strain>
    </source>
</reference>
<feature type="transmembrane region" description="Helical" evidence="1">
    <location>
        <begin position="33"/>
        <end position="56"/>
    </location>
</feature>
<organism evidence="2 3">
    <name type="scientific">Fibrisoma limi BUZ 3</name>
    <dbReference type="NCBI Taxonomy" id="1185876"/>
    <lineage>
        <taxon>Bacteria</taxon>
        <taxon>Pseudomonadati</taxon>
        <taxon>Bacteroidota</taxon>
        <taxon>Cytophagia</taxon>
        <taxon>Cytophagales</taxon>
        <taxon>Spirosomataceae</taxon>
        <taxon>Fibrisoma</taxon>
    </lineage>
</organism>
<dbReference type="Proteomes" id="UP000009309">
    <property type="component" value="Unassembled WGS sequence"/>
</dbReference>
<sequence>MPPNRWIGQTTSTMQSAPYEYIVAIRQAAIRRLALLTVLSFMLIYYSDGTFVQPIIVWNVMAALTGPFPQNSLAGLALLSWLYVWAVVIAPRKSIWGLVLLAVAVLWLDVLYQGFLMLSADGFTLVTDYIHLRFYVPALVFLIGSVLFVIKSRRKLVRKRAATVDQPEAGE</sequence>
<keyword evidence="1" id="KW-0812">Transmembrane</keyword>
<evidence type="ECO:0000313" key="2">
    <source>
        <dbReference type="EMBL" id="CCH52759.1"/>
    </source>
</evidence>
<proteinExistence type="predicted"/>
<dbReference type="EMBL" id="CAIT01000006">
    <property type="protein sequence ID" value="CCH52759.1"/>
    <property type="molecule type" value="Genomic_DNA"/>
</dbReference>
<dbReference type="AlphaFoldDB" id="I2GFT4"/>
<comment type="caution">
    <text evidence="2">The sequence shown here is derived from an EMBL/GenBank/DDBJ whole genome shotgun (WGS) entry which is preliminary data.</text>
</comment>
<evidence type="ECO:0000256" key="1">
    <source>
        <dbReference type="SAM" id="Phobius"/>
    </source>
</evidence>
<protein>
    <submittedName>
        <fullName evidence="2">Uncharacterized protein</fullName>
    </submittedName>
</protein>